<evidence type="ECO:0000259" key="14">
    <source>
        <dbReference type="PROSITE" id="PS50887"/>
    </source>
</evidence>
<dbReference type="InterPro" id="IPR043128">
    <property type="entry name" value="Rev_trsase/Diguanyl_cyclase"/>
</dbReference>
<evidence type="ECO:0000256" key="5">
    <source>
        <dbReference type="ARBA" id="ARBA00022722"/>
    </source>
</evidence>
<keyword evidence="11" id="KW-0051">Antiviral defense</keyword>
<proteinExistence type="inferred from homology"/>
<dbReference type="PANTHER" id="PTHR36528:SF1">
    <property type="entry name" value="CRISPR SYSTEM SINGLE-STRAND-SPECIFIC DEOXYRIBONUCLEASE CAS10_CSM1 (SUBTYPE III-A)"/>
    <property type="match status" value="1"/>
</dbReference>
<dbReference type="PANTHER" id="PTHR36528">
    <property type="entry name" value="CRISPR SYSTEM SINGLE-STRAND-SPECIFIC DEOXYRIBONUCLEASE CAS10/CSM1 (SUBTYPE III-A)"/>
    <property type="match status" value="1"/>
</dbReference>
<dbReference type="GO" id="GO:0004527">
    <property type="term" value="F:exonuclease activity"/>
    <property type="evidence" value="ECO:0007669"/>
    <property type="project" value="UniProtKB-KW"/>
</dbReference>
<dbReference type="RefSeq" id="WP_353683960.1">
    <property type="nucleotide sequence ID" value="NZ_CP144373.1"/>
</dbReference>
<evidence type="ECO:0000256" key="1">
    <source>
        <dbReference type="ARBA" id="ARBA00001968"/>
    </source>
</evidence>
<dbReference type="Gene3D" id="1.10.3210.10">
    <property type="entry name" value="Hypothetical protein af1432"/>
    <property type="match status" value="1"/>
</dbReference>
<keyword evidence="7" id="KW-0255">Endonuclease</keyword>
<comment type="similarity">
    <text evidence="2">Belongs to the CRISPR-associated Cas10/Csm1 family.</text>
</comment>
<keyword evidence="5" id="KW-0540">Nuclease</keyword>
<accession>A0AAU8GYG2</accession>
<dbReference type="Pfam" id="PF18211">
    <property type="entry name" value="Csm1_B"/>
    <property type="match status" value="1"/>
</dbReference>
<feature type="domain" description="GGDEF" evidence="14">
    <location>
        <begin position="600"/>
        <end position="738"/>
    </location>
</feature>
<evidence type="ECO:0000256" key="8">
    <source>
        <dbReference type="ARBA" id="ARBA00022801"/>
    </source>
</evidence>
<evidence type="ECO:0000256" key="12">
    <source>
        <dbReference type="ARBA" id="ARBA00032922"/>
    </source>
</evidence>
<dbReference type="InterPro" id="IPR052117">
    <property type="entry name" value="Cas10/Csm1_subtype-III-A"/>
</dbReference>
<dbReference type="InterPro" id="IPR006674">
    <property type="entry name" value="HD_domain"/>
</dbReference>
<reference evidence="15" key="1">
    <citation type="submission" date="2024-01" db="EMBL/GenBank/DDBJ databases">
        <title>The first autotrophic representatives of the genus Thermodesulfovibrio.</title>
        <authorList>
            <person name="Maltseva A.I."/>
            <person name="Elcheninov A.G."/>
            <person name="Kublanov I.V."/>
            <person name="Lebedinsky A.V."/>
            <person name="Frolov E.N."/>
        </authorList>
    </citation>
    <scope>NUCLEOTIDE SEQUENCE</scope>
    <source>
        <strain evidence="15">3907-1M</strain>
    </source>
</reference>
<dbReference type="AlphaFoldDB" id="A0AAU8GYG2"/>
<dbReference type="Pfam" id="PF22335">
    <property type="entry name" value="Cas10-Cmr2_palm2"/>
    <property type="match status" value="1"/>
</dbReference>
<protein>
    <recommendedName>
        <fullName evidence="3">CRISPR system single-strand-specific deoxyribonuclease Cas10/Csm1 (subtype III-A)</fullName>
    </recommendedName>
    <alternativeName>
        <fullName evidence="12">Cyclic oligoadenylate synthase</fullName>
    </alternativeName>
</protein>
<evidence type="ECO:0000256" key="2">
    <source>
        <dbReference type="ARBA" id="ARBA00005700"/>
    </source>
</evidence>
<dbReference type="Pfam" id="PF01966">
    <property type="entry name" value="HD"/>
    <property type="match status" value="1"/>
</dbReference>
<keyword evidence="9" id="KW-0269">Exonuclease</keyword>
<evidence type="ECO:0000256" key="3">
    <source>
        <dbReference type="ARBA" id="ARBA00014333"/>
    </source>
</evidence>
<keyword evidence="8" id="KW-0378">Hydrolase</keyword>
<dbReference type="EMBL" id="CP144373">
    <property type="protein sequence ID" value="XCH46427.1"/>
    <property type="molecule type" value="Genomic_DNA"/>
</dbReference>
<evidence type="ECO:0000256" key="4">
    <source>
        <dbReference type="ARBA" id="ARBA00022679"/>
    </source>
</evidence>
<evidence type="ECO:0000256" key="9">
    <source>
        <dbReference type="ARBA" id="ARBA00022839"/>
    </source>
</evidence>
<dbReference type="PROSITE" id="PS50887">
    <property type="entry name" value="GGDEF"/>
    <property type="match status" value="1"/>
</dbReference>
<dbReference type="GO" id="GO:0005524">
    <property type="term" value="F:ATP binding"/>
    <property type="evidence" value="ECO:0007669"/>
    <property type="project" value="UniProtKB-KW"/>
</dbReference>
<dbReference type="InterPro" id="IPR054767">
    <property type="entry name" value="Cas10-Cmr2_palm2"/>
</dbReference>
<dbReference type="Gene3D" id="3.30.70.270">
    <property type="match status" value="1"/>
</dbReference>
<gene>
    <name evidence="15" type="primary">cas10</name>
    <name evidence="15" type="ORF">V4D30_08775</name>
</gene>
<keyword evidence="4" id="KW-0808">Transferase</keyword>
<dbReference type="CDD" id="cd09680">
    <property type="entry name" value="Cas10_III"/>
    <property type="match status" value="1"/>
</dbReference>
<sequence length="857" mass="99093">MSFKILKIALAGMLHDIGKFMERAELKIPQKYIDNNQALYQPKTHWHYTHKHALYTAYFIDEMSEYFPSQFTEYSSPKDSIVNLCAKHHRPDSDSPEQIIIQEADCISSGIERREFEEKEESVRKAKEIPLLSIFEDISITENWKAVSSQEFRFSYPVREISPVNIFPIEKQNVTGQAYSELYQKFVKVFKNLPHKDSPRLWMEHLDSALFVFTTLIPSATLKEAQGRFEEIISDISLYDHGRLTSALAIAMYLYHLSTDSMDENSIKARDIKKFLLIEGNFYGIQDFIFSEGGSTAKHAAKLLRGRSFYVSLLSELAADFILDKLNLPFTSIVTNAAGKFKILAPNTEKHINAVKEAEDEINHWLVKNFYGEVSIGLSWIEASPDDFICSGDSLGRVLRAIGNASEERKLKKLDLTLYGGTKSTARYLDTFSDAGVCSLCNRRAAKLENQINEDYLCDICHDHVKIGENLVKKDTLVVATADAELHETLKMPVFDKYQVSFLPGRLSELVRQNKIIHYWNINSLWKNENILDDFVSIKLINGYVPRFTPEYKNEIEKITYGESDKEETIEAIQNQAILNFHHIARLALQKTEQGMNGVDALGVFKADIDNLGTIFTKGLRPEKRTFSRYAALSRQLNLFFTLYLPYLCKTEFKNIYTIFAGGDDLFLIAPWSEITRFSMRLSEDFYRYCCNNSEITLSAGVYITQPETPVLKMAEASEKALEKAKNSGKNKITIFNCPVEWSSIEELEKIRQELESWFDDELITISFLYKLNELRQLAEEEKEILKRQLIHEKLNPLIWRAKLHYFATRNIAKGKNREERIKTVEEVLSKLVIWIEKYRESFRIPLWQTIYMRRKA</sequence>
<dbReference type="GO" id="GO:0016740">
    <property type="term" value="F:transferase activity"/>
    <property type="evidence" value="ECO:0007669"/>
    <property type="project" value="UniProtKB-KW"/>
</dbReference>
<evidence type="ECO:0000256" key="6">
    <source>
        <dbReference type="ARBA" id="ARBA00022741"/>
    </source>
</evidence>
<keyword evidence="10" id="KW-0067">ATP-binding</keyword>
<name>A0AAU8GYG2_9BACT</name>
<dbReference type="GO" id="GO:0051607">
    <property type="term" value="P:defense response to virus"/>
    <property type="evidence" value="ECO:0007669"/>
    <property type="project" value="UniProtKB-KW"/>
</dbReference>
<evidence type="ECO:0000256" key="13">
    <source>
        <dbReference type="SAM" id="Coils"/>
    </source>
</evidence>
<evidence type="ECO:0000256" key="11">
    <source>
        <dbReference type="ARBA" id="ARBA00023118"/>
    </source>
</evidence>
<keyword evidence="13" id="KW-0175">Coiled coil</keyword>
<comment type="cofactor">
    <cofactor evidence="1">
        <name>a divalent metal cation</name>
        <dbReference type="ChEBI" id="CHEBI:60240"/>
    </cofactor>
</comment>
<evidence type="ECO:0000256" key="7">
    <source>
        <dbReference type="ARBA" id="ARBA00022759"/>
    </source>
</evidence>
<organism evidence="15">
    <name type="scientific">Thermodesulfovibrio autotrophicus</name>
    <dbReference type="NCBI Taxonomy" id="3118333"/>
    <lineage>
        <taxon>Bacteria</taxon>
        <taxon>Pseudomonadati</taxon>
        <taxon>Nitrospirota</taxon>
        <taxon>Thermodesulfovibrionia</taxon>
        <taxon>Thermodesulfovibrionales</taxon>
        <taxon>Thermodesulfovibrionaceae</taxon>
        <taxon>Thermodesulfovibrio</taxon>
    </lineage>
</organism>
<keyword evidence="6" id="KW-0547">Nucleotide-binding</keyword>
<feature type="coiled-coil region" evidence="13">
    <location>
        <begin position="769"/>
        <end position="796"/>
    </location>
</feature>
<dbReference type="GO" id="GO:0004519">
    <property type="term" value="F:endonuclease activity"/>
    <property type="evidence" value="ECO:0007669"/>
    <property type="project" value="UniProtKB-KW"/>
</dbReference>
<evidence type="ECO:0000256" key="10">
    <source>
        <dbReference type="ARBA" id="ARBA00022840"/>
    </source>
</evidence>
<evidence type="ECO:0000313" key="15">
    <source>
        <dbReference type="EMBL" id="XCH46427.1"/>
    </source>
</evidence>
<dbReference type="InterPro" id="IPR041062">
    <property type="entry name" value="Csm1_B"/>
</dbReference>
<dbReference type="SUPFAM" id="SSF109604">
    <property type="entry name" value="HD-domain/PDEase-like"/>
    <property type="match status" value="1"/>
</dbReference>
<dbReference type="InterPro" id="IPR000160">
    <property type="entry name" value="GGDEF_dom"/>
</dbReference>
<dbReference type="InterPro" id="IPR013408">
    <property type="entry name" value="Cas10/Csm1"/>
</dbReference>
<dbReference type="KEGG" id="taut:V4D30_08775"/>
<dbReference type="NCBIfam" id="TIGR02578">
    <property type="entry name" value="cas_TM1811_Csm1"/>
    <property type="match status" value="1"/>
</dbReference>